<evidence type="ECO:0000313" key="5">
    <source>
        <dbReference type="Proteomes" id="UP000000390"/>
    </source>
</evidence>
<keyword evidence="1" id="KW-0560">Oxidoreductase</keyword>
<dbReference type="FunFam" id="3.20.20.100:FF:000004">
    <property type="entry name" value="Oxidoreductase, aldo/keto reductase"/>
    <property type="match status" value="1"/>
</dbReference>
<dbReference type="InterPro" id="IPR050523">
    <property type="entry name" value="AKR_Detox_Biosynth"/>
</dbReference>
<dbReference type="eggNOG" id="arCOG01617">
    <property type="taxonomic scope" value="Archaea"/>
</dbReference>
<reference evidence="3 5" key="1">
    <citation type="journal article" date="2010" name="J. Bacteriol.">
        <title>Complete genome sequence of Halalkalicoccus jeotgali B3(T), an extremely halophilic archaeon.</title>
        <authorList>
            <person name="Roh S.W."/>
            <person name="Nam Y.D."/>
            <person name="Nam S.H."/>
            <person name="Choi S.H."/>
            <person name="Park H.S."/>
            <person name="Bae J.W."/>
        </authorList>
    </citation>
    <scope>NUCLEOTIDE SEQUENCE [LARGE SCALE GENOMIC DNA]</scope>
    <source>
        <strain evidence="3">B3</strain>
        <strain evidence="5">DSM 18796 / CECT 7217 / JCM 14584 / KCTC 4019 / B3</strain>
    </source>
</reference>
<organism evidence="3 5">
    <name type="scientific">Halalkalicoccus jeotgali (strain DSM 18796 / CECT 7217 / JCM 14584 / KCTC 4019 / B3)</name>
    <dbReference type="NCBI Taxonomy" id="795797"/>
    <lineage>
        <taxon>Archaea</taxon>
        <taxon>Methanobacteriati</taxon>
        <taxon>Methanobacteriota</taxon>
        <taxon>Stenosarchaea group</taxon>
        <taxon>Halobacteria</taxon>
        <taxon>Halobacteriales</taxon>
        <taxon>Halococcaceae</taxon>
        <taxon>Halalkalicoccus</taxon>
    </lineage>
</organism>
<dbReference type="InterPro" id="IPR023210">
    <property type="entry name" value="NADP_OxRdtase_dom"/>
</dbReference>
<dbReference type="PRINTS" id="PR00069">
    <property type="entry name" value="ALDKETRDTASE"/>
</dbReference>
<dbReference type="Proteomes" id="UP000011645">
    <property type="component" value="Unassembled WGS sequence"/>
</dbReference>
<dbReference type="SUPFAM" id="SSF51430">
    <property type="entry name" value="NAD(P)-linked oxidoreductase"/>
    <property type="match status" value="1"/>
</dbReference>
<protein>
    <submittedName>
        <fullName evidence="3">Aldo/keto reductase</fullName>
    </submittedName>
</protein>
<evidence type="ECO:0000259" key="2">
    <source>
        <dbReference type="Pfam" id="PF00248"/>
    </source>
</evidence>
<keyword evidence="6" id="KW-1185">Reference proteome</keyword>
<dbReference type="CDD" id="cd19079">
    <property type="entry name" value="AKR_EcYajO-like"/>
    <property type="match status" value="1"/>
</dbReference>
<proteinExistence type="predicted"/>
<dbReference type="PANTHER" id="PTHR43364:SF4">
    <property type="entry name" value="NAD(P)-LINKED OXIDOREDUCTASE SUPERFAMILY PROTEIN"/>
    <property type="match status" value="1"/>
</dbReference>
<evidence type="ECO:0000256" key="1">
    <source>
        <dbReference type="ARBA" id="ARBA00023002"/>
    </source>
</evidence>
<dbReference type="Proteomes" id="UP000000390">
    <property type="component" value="Chromosome"/>
</dbReference>
<evidence type="ECO:0000313" key="4">
    <source>
        <dbReference type="EMBL" id="ELY39402.1"/>
    </source>
</evidence>
<dbReference type="Pfam" id="PF00248">
    <property type="entry name" value="Aldo_ket_red"/>
    <property type="match status" value="1"/>
</dbReference>
<evidence type="ECO:0000313" key="3">
    <source>
        <dbReference type="EMBL" id="ADJ14819.1"/>
    </source>
</evidence>
<dbReference type="InterPro" id="IPR036812">
    <property type="entry name" value="NAD(P)_OxRdtase_dom_sf"/>
</dbReference>
<dbReference type="HOGENOM" id="CLU_023205_2_0_2"/>
<dbReference type="EMBL" id="AOHV01000015">
    <property type="protein sequence ID" value="ELY39402.1"/>
    <property type="molecule type" value="Genomic_DNA"/>
</dbReference>
<sequence length="332" mass="36874">MNDADDGMEYTTLGTTGLEVSTLCLGCMNFGSDRPWMIDDDEKSRAVIERALDLGINFLDTANVYSRGESEEIVGRAIEGYDRSELVLATKVYGEMGEGPNQGGLSRKHIIDQCEASLDRLGTDYIDLYQIHRWDDQTPIEETLSALNHLVEEGLVRYIGASTMMGWQFAKALYESDLNDYERFVSMQPEYSLVDRHEEENLLPVCADQGVGVVPWSPLAGGFLTGKYERDAEPESGRAATDEHTRERFTEENWAVLDAVREIAAEKDASPAQVSLAWLLHKPVVDAPIIGPRSLDHLDENAGAVSVSLTDEEIERLEAPKTPVWSRATGDL</sequence>
<dbReference type="KEGG" id="hje:HacjB3_07160"/>
<dbReference type="PATRIC" id="fig|795797.18.peg.1428"/>
<dbReference type="InterPro" id="IPR020471">
    <property type="entry name" value="AKR"/>
</dbReference>
<name>D8JAU7_HALJB</name>
<dbReference type="STRING" id="795797.HacjB3_07160"/>
<dbReference type="GO" id="GO:0005829">
    <property type="term" value="C:cytosol"/>
    <property type="evidence" value="ECO:0007669"/>
    <property type="project" value="TreeGrafter"/>
</dbReference>
<reference evidence="4 6" key="2">
    <citation type="journal article" date="2014" name="PLoS Genet.">
        <title>Phylogenetically driven sequencing of extremely halophilic archaea reveals strategies for static and dynamic osmo-response.</title>
        <authorList>
            <person name="Becker E.A."/>
            <person name="Seitzer P.M."/>
            <person name="Tritt A."/>
            <person name="Larsen D."/>
            <person name="Krusor M."/>
            <person name="Yao A.I."/>
            <person name="Wu D."/>
            <person name="Madern D."/>
            <person name="Eisen J.A."/>
            <person name="Darling A.E."/>
            <person name="Facciotti M.T."/>
        </authorList>
    </citation>
    <scope>NUCLEOTIDE SEQUENCE [LARGE SCALE GENOMIC DNA]</scope>
    <source>
        <strain evidence="4">B3</strain>
        <strain evidence="6">DSM 18796 / CECT 7217 / JCM 14584 / KCTC 4019 / B3</strain>
    </source>
</reference>
<accession>D8JAU7</accession>
<gene>
    <name evidence="3" type="ordered locus">HacjB3_07160</name>
    <name evidence="4" type="ORF">C497_05572</name>
</gene>
<dbReference type="GO" id="GO:0016491">
    <property type="term" value="F:oxidoreductase activity"/>
    <property type="evidence" value="ECO:0007669"/>
    <property type="project" value="UniProtKB-KW"/>
</dbReference>
<evidence type="ECO:0000313" key="6">
    <source>
        <dbReference type="Proteomes" id="UP000011645"/>
    </source>
</evidence>
<dbReference type="EMBL" id="CP002062">
    <property type="protein sequence ID" value="ADJ14819.1"/>
    <property type="molecule type" value="Genomic_DNA"/>
</dbReference>
<dbReference type="PANTHER" id="PTHR43364">
    <property type="entry name" value="NADH-SPECIFIC METHYLGLYOXAL REDUCTASE-RELATED"/>
    <property type="match status" value="1"/>
</dbReference>
<dbReference type="AlphaFoldDB" id="D8JAU7"/>
<dbReference type="Gene3D" id="3.20.20.100">
    <property type="entry name" value="NADP-dependent oxidoreductase domain"/>
    <property type="match status" value="1"/>
</dbReference>
<feature type="domain" description="NADP-dependent oxidoreductase" evidence="2">
    <location>
        <begin position="23"/>
        <end position="319"/>
    </location>
</feature>